<evidence type="ECO:0000259" key="6">
    <source>
        <dbReference type="Pfam" id="PF04542"/>
    </source>
</evidence>
<dbReference type="Pfam" id="PF04542">
    <property type="entry name" value="Sigma70_r2"/>
    <property type="match status" value="1"/>
</dbReference>
<dbReference type="InterPro" id="IPR039425">
    <property type="entry name" value="RNA_pol_sigma-70-like"/>
</dbReference>
<evidence type="ECO:0008006" key="10">
    <source>
        <dbReference type="Google" id="ProtNLM"/>
    </source>
</evidence>
<dbReference type="GO" id="GO:0006352">
    <property type="term" value="P:DNA-templated transcription initiation"/>
    <property type="evidence" value="ECO:0007669"/>
    <property type="project" value="InterPro"/>
</dbReference>
<dbReference type="InterPro" id="IPR013249">
    <property type="entry name" value="RNA_pol_sigma70_r4_t2"/>
</dbReference>
<keyword evidence="2" id="KW-0805">Transcription regulation</keyword>
<accession>A0A1F6AHM0</accession>
<evidence type="ECO:0000313" key="8">
    <source>
        <dbReference type="EMBL" id="OGG24096.1"/>
    </source>
</evidence>
<dbReference type="PANTHER" id="PTHR43133:SF8">
    <property type="entry name" value="RNA POLYMERASE SIGMA FACTOR HI_1459-RELATED"/>
    <property type="match status" value="1"/>
</dbReference>
<dbReference type="EMBL" id="MFJV01000001">
    <property type="protein sequence ID" value="OGG24096.1"/>
    <property type="molecule type" value="Genomic_DNA"/>
</dbReference>
<comment type="similarity">
    <text evidence="1">Belongs to the sigma-70 factor family. ECF subfamily.</text>
</comment>
<dbReference type="STRING" id="1798392.A3A79_02775"/>
<evidence type="ECO:0000256" key="4">
    <source>
        <dbReference type="ARBA" id="ARBA00023125"/>
    </source>
</evidence>
<sequence>MVDSDAKLVDKILRRDKRALSLFYRTYAPALRRYIGGKIANHLDAEEILQDSLFAFLEAIRDFGGRSSIKTFLFSITNHKIIDFYRRKKMKHIVFSKLPQLSELISPLLNPEEVLDEAQFKEKVARALSRLIPRYRQIITLKYLDNISVTDIARELAISFKSAESRLFRARKAFVELFLSI</sequence>
<evidence type="ECO:0000259" key="7">
    <source>
        <dbReference type="Pfam" id="PF08281"/>
    </source>
</evidence>
<name>A0A1F6AHM0_9BACT</name>
<gene>
    <name evidence="8" type="ORF">A3A79_02775</name>
</gene>
<dbReference type="InterPro" id="IPR013324">
    <property type="entry name" value="RNA_pol_sigma_r3/r4-like"/>
</dbReference>
<dbReference type="Gene3D" id="1.10.10.10">
    <property type="entry name" value="Winged helix-like DNA-binding domain superfamily/Winged helix DNA-binding domain"/>
    <property type="match status" value="1"/>
</dbReference>
<feature type="domain" description="RNA polymerase sigma factor 70 region 4 type 2" evidence="7">
    <location>
        <begin position="122"/>
        <end position="173"/>
    </location>
</feature>
<dbReference type="SUPFAM" id="SSF88946">
    <property type="entry name" value="Sigma2 domain of RNA polymerase sigma factors"/>
    <property type="match status" value="1"/>
</dbReference>
<reference evidence="8 9" key="1">
    <citation type="journal article" date="2016" name="Nat. Commun.">
        <title>Thousands of microbial genomes shed light on interconnected biogeochemical processes in an aquifer system.</title>
        <authorList>
            <person name="Anantharaman K."/>
            <person name="Brown C.T."/>
            <person name="Hug L.A."/>
            <person name="Sharon I."/>
            <person name="Castelle C.J."/>
            <person name="Probst A.J."/>
            <person name="Thomas B.C."/>
            <person name="Singh A."/>
            <person name="Wilkins M.J."/>
            <person name="Karaoz U."/>
            <person name="Brodie E.L."/>
            <person name="Williams K.H."/>
            <person name="Hubbard S.S."/>
            <person name="Banfield J.F."/>
        </authorList>
    </citation>
    <scope>NUCLEOTIDE SEQUENCE [LARGE SCALE GENOMIC DNA]</scope>
</reference>
<feature type="domain" description="RNA polymerase sigma-70 region 2" evidence="6">
    <location>
        <begin position="23"/>
        <end position="89"/>
    </location>
</feature>
<dbReference type="PANTHER" id="PTHR43133">
    <property type="entry name" value="RNA POLYMERASE ECF-TYPE SIGMA FACTO"/>
    <property type="match status" value="1"/>
</dbReference>
<evidence type="ECO:0000256" key="5">
    <source>
        <dbReference type="ARBA" id="ARBA00023163"/>
    </source>
</evidence>
<dbReference type="GO" id="GO:0016987">
    <property type="term" value="F:sigma factor activity"/>
    <property type="evidence" value="ECO:0007669"/>
    <property type="project" value="UniProtKB-KW"/>
</dbReference>
<dbReference type="Gene3D" id="1.10.1740.10">
    <property type="match status" value="1"/>
</dbReference>
<dbReference type="InterPro" id="IPR013325">
    <property type="entry name" value="RNA_pol_sigma_r2"/>
</dbReference>
<dbReference type="SUPFAM" id="SSF88659">
    <property type="entry name" value="Sigma3 and sigma4 domains of RNA polymerase sigma factors"/>
    <property type="match status" value="1"/>
</dbReference>
<dbReference type="Pfam" id="PF08281">
    <property type="entry name" value="Sigma70_r4_2"/>
    <property type="match status" value="1"/>
</dbReference>
<keyword evidence="5" id="KW-0804">Transcription</keyword>
<protein>
    <recommendedName>
        <fullName evidence="10">RNA polymerase sigma factor</fullName>
    </recommendedName>
</protein>
<organism evidence="8 9">
    <name type="scientific">Candidatus Gottesmanbacteria bacterium RIFCSPLOWO2_01_FULL_43_11b</name>
    <dbReference type="NCBI Taxonomy" id="1798392"/>
    <lineage>
        <taxon>Bacteria</taxon>
        <taxon>Candidatus Gottesmaniibacteriota</taxon>
    </lineage>
</organism>
<keyword evidence="4" id="KW-0238">DNA-binding</keyword>
<keyword evidence="3" id="KW-0731">Sigma factor</keyword>
<evidence type="ECO:0000256" key="2">
    <source>
        <dbReference type="ARBA" id="ARBA00023015"/>
    </source>
</evidence>
<dbReference type="InterPro" id="IPR014284">
    <property type="entry name" value="RNA_pol_sigma-70_dom"/>
</dbReference>
<dbReference type="CDD" id="cd06171">
    <property type="entry name" value="Sigma70_r4"/>
    <property type="match status" value="1"/>
</dbReference>
<dbReference type="GO" id="GO:0003677">
    <property type="term" value="F:DNA binding"/>
    <property type="evidence" value="ECO:0007669"/>
    <property type="project" value="UniProtKB-KW"/>
</dbReference>
<dbReference type="AlphaFoldDB" id="A0A1F6AHM0"/>
<evidence type="ECO:0000256" key="1">
    <source>
        <dbReference type="ARBA" id="ARBA00010641"/>
    </source>
</evidence>
<dbReference type="Proteomes" id="UP000178759">
    <property type="component" value="Unassembled WGS sequence"/>
</dbReference>
<evidence type="ECO:0000313" key="9">
    <source>
        <dbReference type="Proteomes" id="UP000178759"/>
    </source>
</evidence>
<dbReference type="NCBIfam" id="TIGR02937">
    <property type="entry name" value="sigma70-ECF"/>
    <property type="match status" value="1"/>
</dbReference>
<comment type="caution">
    <text evidence="8">The sequence shown here is derived from an EMBL/GenBank/DDBJ whole genome shotgun (WGS) entry which is preliminary data.</text>
</comment>
<dbReference type="InterPro" id="IPR036388">
    <property type="entry name" value="WH-like_DNA-bd_sf"/>
</dbReference>
<dbReference type="InterPro" id="IPR007627">
    <property type="entry name" value="RNA_pol_sigma70_r2"/>
</dbReference>
<proteinExistence type="inferred from homology"/>
<evidence type="ECO:0000256" key="3">
    <source>
        <dbReference type="ARBA" id="ARBA00023082"/>
    </source>
</evidence>